<evidence type="ECO:0000256" key="2">
    <source>
        <dbReference type="ARBA" id="ARBA00004752"/>
    </source>
</evidence>
<comment type="similarity">
    <text evidence="10 12">Belongs to the EPSP synthase family. MurA subfamily.</text>
</comment>
<sequence length="421" mass="44627">MEGFVIEGGTPLTGRVRVQGAKNAALPILAATVLAAGTYEIHDVPQLTDIDAMCRILQSLGAKVERTGHRVTVDTIGLNQTHIPDELMSRIRSSIFLMGPLLARLGKVTISRPGGCAIGKRPINLHLKGLACLGVEVAEEGDIIACSAPELKGAEITLDFPSVGATENIMMAAVCATGETVITNAAREPEIVDLAAFLNKMGARVQGAGESTIVIQGVPKVQATNHSVMPDRIVAGTLIIAAGATGGEVELDNVVPEHLESVIESLRQTGLAIETAERGLRVQAERKLTGIPHIVTTPYPGFPTDMQPQMLALLTLCEGTSRVTEKIFDSRLKHVEELKKMGAEIRLEGDTVTVHGIRRLTGAHVCATDLRAGAALVIAALNAQGRSVVAGVEHIDRGYERLDEVIAQLGGQIHRVALKKQ</sequence>
<accession>A0AA45WLC3</accession>
<keyword evidence="4 12" id="KW-0132">Cell division</keyword>
<evidence type="ECO:0000256" key="9">
    <source>
        <dbReference type="ARBA" id="ARBA00023316"/>
    </source>
</evidence>
<dbReference type="GO" id="GO:0051301">
    <property type="term" value="P:cell division"/>
    <property type="evidence" value="ECO:0007669"/>
    <property type="project" value="UniProtKB-KW"/>
</dbReference>
<dbReference type="Proteomes" id="UP001157946">
    <property type="component" value="Unassembled WGS sequence"/>
</dbReference>
<evidence type="ECO:0000256" key="10">
    <source>
        <dbReference type="ARBA" id="ARBA00038367"/>
    </source>
</evidence>
<keyword evidence="5 12" id="KW-0808">Transferase</keyword>
<evidence type="ECO:0000256" key="7">
    <source>
        <dbReference type="ARBA" id="ARBA00022984"/>
    </source>
</evidence>
<evidence type="ECO:0000256" key="3">
    <source>
        <dbReference type="ARBA" id="ARBA00022490"/>
    </source>
</evidence>
<dbReference type="CDD" id="cd01555">
    <property type="entry name" value="UdpNAET"/>
    <property type="match status" value="1"/>
</dbReference>
<keyword evidence="8 12" id="KW-0131">Cell cycle</keyword>
<comment type="caution">
    <text evidence="14">The sequence shown here is derived from an EMBL/GenBank/DDBJ whole genome shotgun (WGS) entry which is preliminary data.</text>
</comment>
<keyword evidence="12" id="KW-0670">Pyruvate</keyword>
<dbReference type="GO" id="GO:0071555">
    <property type="term" value="P:cell wall organization"/>
    <property type="evidence" value="ECO:0007669"/>
    <property type="project" value="UniProtKB-KW"/>
</dbReference>
<feature type="binding site" evidence="12">
    <location>
        <position position="305"/>
    </location>
    <ligand>
        <name>UDP-N-acetyl-alpha-D-glucosamine</name>
        <dbReference type="ChEBI" id="CHEBI:57705"/>
    </ligand>
</feature>
<dbReference type="InterPro" id="IPR013792">
    <property type="entry name" value="RNA3'P_cycl/enolpyr_Trfase_a/b"/>
</dbReference>
<gene>
    <name evidence="12" type="primary">murA</name>
    <name evidence="14" type="ORF">SAMN06265361_102219</name>
</gene>
<dbReference type="EMBL" id="FXTU01000002">
    <property type="protein sequence ID" value="SMP10777.1"/>
    <property type="molecule type" value="Genomic_DNA"/>
</dbReference>
<keyword evidence="9 12" id="KW-0961">Cell wall biogenesis/degradation</keyword>
<dbReference type="SUPFAM" id="SSF55205">
    <property type="entry name" value="EPT/RTPC-like"/>
    <property type="match status" value="1"/>
</dbReference>
<feature type="binding site" evidence="12">
    <location>
        <position position="92"/>
    </location>
    <ligand>
        <name>UDP-N-acetyl-alpha-D-glucosamine</name>
        <dbReference type="ChEBI" id="CHEBI:57705"/>
    </ligand>
</feature>
<keyword evidence="3 12" id="KW-0963">Cytoplasm</keyword>
<dbReference type="FunFam" id="3.65.10.10:FF:000001">
    <property type="entry name" value="UDP-N-acetylglucosamine 1-carboxyvinyltransferase"/>
    <property type="match status" value="1"/>
</dbReference>
<dbReference type="NCBIfam" id="NF006873">
    <property type="entry name" value="PRK09369.1"/>
    <property type="match status" value="1"/>
</dbReference>
<keyword evidence="6 12" id="KW-0133">Cell shape</keyword>
<feature type="binding site" evidence="12">
    <location>
        <position position="327"/>
    </location>
    <ligand>
        <name>UDP-N-acetyl-alpha-D-glucosamine</name>
        <dbReference type="ChEBI" id="CHEBI:57705"/>
    </ligand>
</feature>
<comment type="pathway">
    <text evidence="2 12">Cell wall biogenesis; peptidoglycan biosynthesis.</text>
</comment>
<evidence type="ECO:0000256" key="12">
    <source>
        <dbReference type="HAMAP-Rule" id="MF_00111"/>
    </source>
</evidence>
<dbReference type="AlphaFoldDB" id="A0AA45WLC3"/>
<evidence type="ECO:0000256" key="4">
    <source>
        <dbReference type="ARBA" id="ARBA00022618"/>
    </source>
</evidence>
<evidence type="ECO:0000256" key="6">
    <source>
        <dbReference type="ARBA" id="ARBA00022960"/>
    </source>
</evidence>
<dbReference type="RefSeq" id="WP_102992859.1">
    <property type="nucleotide sequence ID" value="NZ_FXTU01000002.1"/>
</dbReference>
<dbReference type="InterPro" id="IPR005750">
    <property type="entry name" value="UDP_GlcNAc_COvinyl_MurA"/>
</dbReference>
<dbReference type="GO" id="GO:0008360">
    <property type="term" value="P:regulation of cell shape"/>
    <property type="evidence" value="ECO:0007669"/>
    <property type="project" value="UniProtKB-KW"/>
</dbReference>
<feature type="modified residue" description="2-(S-cysteinyl)pyruvic acid O-phosphothioketal" evidence="12">
    <location>
        <position position="116"/>
    </location>
</feature>
<proteinExistence type="inferred from homology"/>
<evidence type="ECO:0000256" key="1">
    <source>
        <dbReference type="ARBA" id="ARBA00004496"/>
    </source>
</evidence>
<evidence type="ECO:0000313" key="14">
    <source>
        <dbReference type="EMBL" id="SMP10777.1"/>
    </source>
</evidence>
<dbReference type="InterPro" id="IPR001986">
    <property type="entry name" value="Enolpyruvate_Tfrase_dom"/>
</dbReference>
<feature type="active site" description="Proton donor" evidence="12">
    <location>
        <position position="116"/>
    </location>
</feature>
<protein>
    <recommendedName>
        <fullName evidence="12">UDP-N-acetylglucosamine 1-carboxyvinyltransferase</fullName>
        <ecNumber evidence="12">2.5.1.7</ecNumber>
    </recommendedName>
    <alternativeName>
        <fullName evidence="12">Enoylpyruvate transferase</fullName>
    </alternativeName>
    <alternativeName>
        <fullName evidence="12">UDP-N-acetylglucosamine enolpyruvyl transferase</fullName>
        <shortName evidence="12">EPT</shortName>
    </alternativeName>
</protein>
<feature type="domain" description="Enolpyruvate transferase" evidence="13">
    <location>
        <begin position="7"/>
        <end position="404"/>
    </location>
</feature>
<dbReference type="InterPro" id="IPR036968">
    <property type="entry name" value="Enolpyruvate_Tfrase_sf"/>
</dbReference>
<name>A0AA45WLC3_9BACL</name>
<dbReference type="Gene3D" id="3.65.10.10">
    <property type="entry name" value="Enolpyruvate transferase domain"/>
    <property type="match status" value="2"/>
</dbReference>
<dbReference type="Pfam" id="PF00275">
    <property type="entry name" value="EPSP_synthase"/>
    <property type="match status" value="1"/>
</dbReference>
<comment type="caution">
    <text evidence="12">Lacks conserved residue(s) required for the propagation of feature annotation.</text>
</comment>
<dbReference type="EC" id="2.5.1.7" evidence="12"/>
<comment type="subcellular location">
    <subcellularLocation>
        <location evidence="1 12">Cytoplasm</location>
    </subcellularLocation>
</comment>
<dbReference type="HAMAP" id="MF_00111">
    <property type="entry name" value="MurA"/>
    <property type="match status" value="1"/>
</dbReference>
<dbReference type="NCBIfam" id="TIGR01072">
    <property type="entry name" value="murA"/>
    <property type="match status" value="1"/>
</dbReference>
<keyword evidence="15" id="KW-1185">Reference proteome</keyword>
<evidence type="ECO:0000259" key="13">
    <source>
        <dbReference type="Pfam" id="PF00275"/>
    </source>
</evidence>
<dbReference type="InterPro" id="IPR050068">
    <property type="entry name" value="MurA_subfamily"/>
</dbReference>
<evidence type="ECO:0000256" key="8">
    <source>
        <dbReference type="ARBA" id="ARBA00023306"/>
    </source>
</evidence>
<evidence type="ECO:0000313" key="15">
    <source>
        <dbReference type="Proteomes" id="UP001157946"/>
    </source>
</evidence>
<dbReference type="GO" id="GO:0005737">
    <property type="term" value="C:cytoplasm"/>
    <property type="evidence" value="ECO:0007669"/>
    <property type="project" value="UniProtKB-SubCell"/>
</dbReference>
<feature type="binding site" evidence="12">
    <location>
        <begin position="22"/>
        <end position="23"/>
    </location>
    <ligand>
        <name>phosphoenolpyruvate</name>
        <dbReference type="ChEBI" id="CHEBI:58702"/>
    </ligand>
</feature>
<comment type="catalytic activity">
    <reaction evidence="11 12">
        <text>phosphoenolpyruvate + UDP-N-acetyl-alpha-D-glucosamine = UDP-N-acetyl-3-O-(1-carboxyvinyl)-alpha-D-glucosamine + phosphate</text>
        <dbReference type="Rhea" id="RHEA:18681"/>
        <dbReference type="ChEBI" id="CHEBI:43474"/>
        <dbReference type="ChEBI" id="CHEBI:57705"/>
        <dbReference type="ChEBI" id="CHEBI:58702"/>
        <dbReference type="ChEBI" id="CHEBI:68483"/>
        <dbReference type="EC" id="2.5.1.7"/>
    </reaction>
</comment>
<dbReference type="GO" id="GO:0009252">
    <property type="term" value="P:peptidoglycan biosynthetic process"/>
    <property type="evidence" value="ECO:0007669"/>
    <property type="project" value="UniProtKB-UniRule"/>
</dbReference>
<keyword evidence="7 12" id="KW-0573">Peptidoglycan synthesis</keyword>
<dbReference type="PANTHER" id="PTHR43783:SF1">
    <property type="entry name" value="UDP-N-ACETYLGLUCOSAMINE 1-CARBOXYVINYLTRANSFERASE"/>
    <property type="match status" value="1"/>
</dbReference>
<evidence type="ECO:0000256" key="11">
    <source>
        <dbReference type="ARBA" id="ARBA00047527"/>
    </source>
</evidence>
<organism evidence="14 15">
    <name type="scientific">Laceyella tengchongensis</name>
    <dbReference type="NCBI Taxonomy" id="574699"/>
    <lineage>
        <taxon>Bacteria</taxon>
        <taxon>Bacillati</taxon>
        <taxon>Bacillota</taxon>
        <taxon>Bacilli</taxon>
        <taxon>Bacillales</taxon>
        <taxon>Thermoactinomycetaceae</taxon>
        <taxon>Laceyella</taxon>
    </lineage>
</organism>
<dbReference type="GO" id="GO:0008760">
    <property type="term" value="F:UDP-N-acetylglucosamine 1-carboxyvinyltransferase activity"/>
    <property type="evidence" value="ECO:0007669"/>
    <property type="project" value="UniProtKB-UniRule"/>
</dbReference>
<dbReference type="GO" id="GO:0019277">
    <property type="term" value="P:UDP-N-acetylgalactosamine biosynthetic process"/>
    <property type="evidence" value="ECO:0007669"/>
    <property type="project" value="InterPro"/>
</dbReference>
<evidence type="ECO:0000256" key="5">
    <source>
        <dbReference type="ARBA" id="ARBA00022679"/>
    </source>
</evidence>
<comment type="function">
    <text evidence="12">Cell wall formation. Adds enolpyruvyl to UDP-N-acetylglucosamine.</text>
</comment>
<reference evidence="14" key="1">
    <citation type="submission" date="2017-05" db="EMBL/GenBank/DDBJ databases">
        <authorList>
            <person name="Varghese N."/>
            <person name="Submissions S."/>
        </authorList>
    </citation>
    <scope>NUCLEOTIDE SEQUENCE</scope>
    <source>
        <strain evidence="14">DSM 45262</strain>
    </source>
</reference>
<dbReference type="PANTHER" id="PTHR43783">
    <property type="entry name" value="UDP-N-ACETYLGLUCOSAMINE 1-CARBOXYVINYLTRANSFERASE"/>
    <property type="match status" value="1"/>
</dbReference>